<dbReference type="EMBL" id="BONY01000043">
    <property type="protein sequence ID" value="GIH07959.1"/>
    <property type="molecule type" value="Genomic_DNA"/>
</dbReference>
<reference evidence="1" key="1">
    <citation type="submission" date="2021-01" db="EMBL/GenBank/DDBJ databases">
        <title>Whole genome shotgun sequence of Rhizocola hellebori NBRC 109834.</title>
        <authorList>
            <person name="Komaki H."/>
            <person name="Tamura T."/>
        </authorList>
    </citation>
    <scope>NUCLEOTIDE SEQUENCE</scope>
    <source>
        <strain evidence="1">NBRC 109834</strain>
    </source>
</reference>
<gene>
    <name evidence="1" type="ORF">Rhe02_60260</name>
</gene>
<evidence type="ECO:0000313" key="2">
    <source>
        <dbReference type="Proteomes" id="UP000612899"/>
    </source>
</evidence>
<protein>
    <submittedName>
        <fullName evidence="1">Uncharacterized protein</fullName>
    </submittedName>
</protein>
<comment type="caution">
    <text evidence="1">The sequence shown here is derived from an EMBL/GenBank/DDBJ whole genome shotgun (WGS) entry which is preliminary data.</text>
</comment>
<organism evidence="1 2">
    <name type="scientific">Rhizocola hellebori</name>
    <dbReference type="NCBI Taxonomy" id="1392758"/>
    <lineage>
        <taxon>Bacteria</taxon>
        <taxon>Bacillati</taxon>
        <taxon>Actinomycetota</taxon>
        <taxon>Actinomycetes</taxon>
        <taxon>Micromonosporales</taxon>
        <taxon>Micromonosporaceae</taxon>
        <taxon>Rhizocola</taxon>
    </lineage>
</organism>
<dbReference type="Proteomes" id="UP000612899">
    <property type="component" value="Unassembled WGS sequence"/>
</dbReference>
<sequence>MAPPVPYLEVEMFRRILVVLAAATLTAGALVTPAQAAVPDKWAFAFMHNPTPPPGLLMDPTRQFKSDGLINSTVSAGPVGRYRVVFPSIASANGVAHVTAVGPDARWCQVFNIFTSGADQVVEVQCYKYSGALVTLDWSQFSVMYSTSSGIPVGAGAYAYVHGKITGGTGPSYNPFGVNTVSHGGIGTGVYKVFLPGVSTGLFDGDIQVTAQHPNSPRRCKVDAWNPIAAGQDILVRCYDHTGAPADSYFNLTYQRERSIYGALNPPKHFAYLWTPGFPGGPSNYNSVGSVNTMIPSGPGLKYIEFHKVGYRETHVQVTAFKNGAFWCNLQNVWNIGGAVVTVRNVICFNPAGVQTDTDFFISYTSRV</sequence>
<name>A0A8J3VI03_9ACTN</name>
<evidence type="ECO:0000313" key="1">
    <source>
        <dbReference type="EMBL" id="GIH07959.1"/>
    </source>
</evidence>
<accession>A0A8J3VI03</accession>
<proteinExistence type="predicted"/>
<keyword evidence="2" id="KW-1185">Reference proteome</keyword>
<dbReference type="AlphaFoldDB" id="A0A8J3VI03"/>